<protein>
    <submittedName>
        <fullName evidence="2">Uncharacterized protein</fullName>
    </submittedName>
</protein>
<dbReference type="AlphaFoldDB" id="A0A0S4XPA0"/>
<gene>
    <name evidence="2" type="ORF">BN3087_620009</name>
</gene>
<evidence type="ECO:0000313" key="2">
    <source>
        <dbReference type="EMBL" id="CUV66151.1"/>
    </source>
</evidence>
<dbReference type="EMBL" id="FAXN01000065">
    <property type="protein sequence ID" value="CUV66151.1"/>
    <property type="molecule type" value="Genomic_DNA"/>
</dbReference>
<feature type="transmembrane region" description="Helical" evidence="1">
    <location>
        <begin position="41"/>
        <end position="60"/>
    </location>
</feature>
<keyword evidence="1" id="KW-0472">Membrane</keyword>
<keyword evidence="1" id="KW-0812">Transmembrane</keyword>
<evidence type="ECO:0000256" key="1">
    <source>
        <dbReference type="SAM" id="Phobius"/>
    </source>
</evidence>
<sequence length="166" mass="19223">MNNKILILKATTVAIMLSCVITVLVTITINKILGYNIELILWHYSAGIVFLTALCFHLFLMRRRFARLFKSMYYIATRKEYASTCESQLLPNALKKKSLQEICDFFEVDKATIMPILLQKKIYRCELNNTIENIAAENNHDVSKIFTMILERHTWNTFSTKGAFSV</sequence>
<keyword evidence="1" id="KW-1133">Transmembrane helix</keyword>
<organism evidence="2">
    <name type="scientific">Sulfurovum sp. enrichment culture clone C5</name>
    <dbReference type="NCBI Taxonomy" id="497650"/>
    <lineage>
        <taxon>Bacteria</taxon>
        <taxon>Pseudomonadati</taxon>
        <taxon>Campylobacterota</taxon>
        <taxon>Epsilonproteobacteria</taxon>
        <taxon>Campylobacterales</taxon>
        <taxon>Sulfurovaceae</taxon>
        <taxon>Sulfurovum</taxon>
        <taxon>environmental samples</taxon>
    </lineage>
</organism>
<proteinExistence type="predicted"/>
<reference evidence="2" key="1">
    <citation type="submission" date="2015-11" db="EMBL/GenBank/DDBJ databases">
        <authorList>
            <person name="Zhang Y."/>
            <person name="Guo Z."/>
        </authorList>
    </citation>
    <scope>NUCLEOTIDE SEQUENCE</scope>
    <source>
        <strain evidence="2">BN30871</strain>
    </source>
</reference>
<accession>A0A0S4XPA0</accession>
<name>A0A0S4XPA0_9BACT</name>
<feature type="transmembrane region" description="Helical" evidence="1">
    <location>
        <begin position="7"/>
        <end position="29"/>
    </location>
</feature>